<comment type="caution">
    <text evidence="2">The sequence shown here is derived from an EMBL/GenBank/DDBJ whole genome shotgun (WGS) entry which is preliminary data.</text>
</comment>
<sequence>MPLEYSITYKAENTYEEWVYEAYWQFLVIPEENESQQFIGVNFTNTINANNEFSINGHGFKTIRVHPKQKFNEIGFEANFKLIKKEINPFDFKPEEDISRSYEKIQELDFKVDYEAFLRTTHFTHIPEQKTPLFQFDLAKSIFDNIQKLNEYTYGYIHFNADATDVQTTLDEVLKIRQGVCQDFTHLFCALARMNGIPARYVSGYLHQGNGYFGDSQMHAWAEAFIPHVGWLGFDPTNNILAGTNHIKVAHGKDYSDCSPLKGVVYTAGKNETVHSVQVSSQNQQ</sequence>
<dbReference type="Gene3D" id="3.10.620.30">
    <property type="match status" value="1"/>
</dbReference>
<dbReference type="Proteomes" id="UP000540519">
    <property type="component" value="Unassembled WGS sequence"/>
</dbReference>
<accession>A0A7X2ZQG8</accession>
<keyword evidence="3" id="KW-1185">Reference proteome</keyword>
<dbReference type="PANTHER" id="PTHR33490">
    <property type="entry name" value="BLR5614 PROTEIN-RELATED"/>
    <property type="match status" value="1"/>
</dbReference>
<dbReference type="PANTHER" id="PTHR33490:SF6">
    <property type="entry name" value="SLL1049 PROTEIN"/>
    <property type="match status" value="1"/>
</dbReference>
<dbReference type="RefSeq" id="WP_155598563.1">
    <property type="nucleotide sequence ID" value="NZ_RCNR01000002.1"/>
</dbReference>
<evidence type="ECO:0000313" key="2">
    <source>
        <dbReference type="EMBL" id="MUH34523.1"/>
    </source>
</evidence>
<dbReference type="SUPFAM" id="SSF54001">
    <property type="entry name" value="Cysteine proteinases"/>
    <property type="match status" value="1"/>
</dbReference>
<dbReference type="OrthoDB" id="9804872at2"/>
<protein>
    <submittedName>
        <fullName evidence="2">Transglutaminase family protein</fullName>
    </submittedName>
</protein>
<feature type="domain" description="Transglutaminase-like" evidence="1">
    <location>
        <begin position="173"/>
        <end position="238"/>
    </location>
</feature>
<dbReference type="SMART" id="SM00460">
    <property type="entry name" value="TGc"/>
    <property type="match status" value="1"/>
</dbReference>
<dbReference type="Pfam" id="PF01841">
    <property type="entry name" value="Transglut_core"/>
    <property type="match status" value="1"/>
</dbReference>
<dbReference type="InterPro" id="IPR002931">
    <property type="entry name" value="Transglutaminase-like"/>
</dbReference>
<dbReference type="AlphaFoldDB" id="A0A7X2ZQG8"/>
<dbReference type="InterPro" id="IPR038765">
    <property type="entry name" value="Papain-like_cys_pep_sf"/>
</dbReference>
<evidence type="ECO:0000313" key="3">
    <source>
        <dbReference type="Proteomes" id="UP000540519"/>
    </source>
</evidence>
<dbReference type="EMBL" id="RCNR01000002">
    <property type="protein sequence ID" value="MUH34523.1"/>
    <property type="molecule type" value="Genomic_DNA"/>
</dbReference>
<gene>
    <name evidence="2" type="ORF">D9O36_01600</name>
</gene>
<evidence type="ECO:0000259" key="1">
    <source>
        <dbReference type="SMART" id="SM00460"/>
    </source>
</evidence>
<reference evidence="2 3" key="1">
    <citation type="journal article" date="2019" name="Mar. Drugs">
        <title>Comparative Genomics and CAZyme Genome Repertoires of Marine Zobellia amurskyensis KMM 3526(T) and Zobellia laminariae KMM 3676(T).</title>
        <authorList>
            <person name="Chernysheva N."/>
            <person name="Bystritskaya E."/>
            <person name="Stenkova A."/>
            <person name="Golovkin I."/>
            <person name="Nedashkovskaya O."/>
            <person name="Isaeva M."/>
        </authorList>
    </citation>
    <scope>NUCLEOTIDE SEQUENCE [LARGE SCALE GENOMIC DNA]</scope>
    <source>
        <strain evidence="2 3">KMM 3526</strain>
    </source>
</reference>
<name>A0A7X2ZQG8_9FLAO</name>
<proteinExistence type="predicted"/>
<organism evidence="2 3">
    <name type="scientific">Zobellia amurskyensis</name>
    <dbReference type="NCBI Taxonomy" id="248905"/>
    <lineage>
        <taxon>Bacteria</taxon>
        <taxon>Pseudomonadati</taxon>
        <taxon>Bacteroidota</taxon>
        <taxon>Flavobacteriia</taxon>
        <taxon>Flavobacteriales</taxon>
        <taxon>Flavobacteriaceae</taxon>
        <taxon>Zobellia</taxon>
    </lineage>
</organism>